<proteinExistence type="predicted"/>
<name>A0A432WDX8_9GAMM</name>
<reference evidence="1 2" key="1">
    <citation type="journal article" date="2011" name="Front. Microbiol.">
        <title>Genomic signatures of strain selection and enhancement in Bacillus atrophaeus var. globigii, a historical biowarfare simulant.</title>
        <authorList>
            <person name="Gibbons H.S."/>
            <person name="Broomall S.M."/>
            <person name="McNew L.A."/>
            <person name="Daligault H."/>
            <person name="Chapman C."/>
            <person name="Bruce D."/>
            <person name="Karavis M."/>
            <person name="Krepps M."/>
            <person name="McGregor P.A."/>
            <person name="Hong C."/>
            <person name="Park K.H."/>
            <person name="Akmal A."/>
            <person name="Feldman A."/>
            <person name="Lin J.S."/>
            <person name="Chang W.E."/>
            <person name="Higgs B.W."/>
            <person name="Demirev P."/>
            <person name="Lindquist J."/>
            <person name="Liem A."/>
            <person name="Fochler E."/>
            <person name="Read T.D."/>
            <person name="Tapia R."/>
            <person name="Johnson S."/>
            <person name="Bishop-Lilly K.A."/>
            <person name="Detter C."/>
            <person name="Han C."/>
            <person name="Sozhamannan S."/>
            <person name="Rosenzweig C.N."/>
            <person name="Skowronski E.W."/>
        </authorList>
    </citation>
    <scope>NUCLEOTIDE SEQUENCE [LARGE SCALE GENOMIC DNA]</scope>
    <source>
        <strain evidence="1 2">Y4G10-17</strain>
    </source>
</reference>
<dbReference type="AlphaFoldDB" id="A0A432WDX8"/>
<evidence type="ECO:0000313" key="2">
    <source>
        <dbReference type="Proteomes" id="UP000287823"/>
    </source>
</evidence>
<dbReference type="RefSeq" id="WP_126799463.1">
    <property type="nucleotide sequence ID" value="NZ_PIPO01000005.1"/>
</dbReference>
<protein>
    <submittedName>
        <fullName evidence="1">Uncharacterized protein</fullName>
    </submittedName>
</protein>
<sequence length="161" mass="18235">MIRRAHFLATPKEVGFSEALLNEILDDFASRTEQVISRVAKNLPKDLPAFIFELPMHFAQGDGGFHQLEPAVIFLPNAEMLQLTMQGRVIDVRNAPALADMRDPIERRATFSFWSQSPMTTMDALKNMHDLDLQFGQSVIQSPAGWILDPDSTNEHLRIIF</sequence>
<comment type="caution">
    <text evidence="1">The sequence shown here is derived from an EMBL/GenBank/DDBJ whole genome shotgun (WGS) entry which is preliminary data.</text>
</comment>
<organism evidence="1 2">
    <name type="scientific">Aliidiomarina soli</name>
    <dbReference type="NCBI Taxonomy" id="1928574"/>
    <lineage>
        <taxon>Bacteria</taxon>
        <taxon>Pseudomonadati</taxon>
        <taxon>Pseudomonadota</taxon>
        <taxon>Gammaproteobacteria</taxon>
        <taxon>Alteromonadales</taxon>
        <taxon>Idiomarinaceae</taxon>
        <taxon>Aliidiomarina</taxon>
    </lineage>
</organism>
<evidence type="ECO:0000313" key="1">
    <source>
        <dbReference type="EMBL" id="RUO31081.1"/>
    </source>
</evidence>
<dbReference type="EMBL" id="PIPO01000005">
    <property type="protein sequence ID" value="RUO31081.1"/>
    <property type="molecule type" value="Genomic_DNA"/>
</dbReference>
<gene>
    <name evidence="1" type="ORF">CWE14_11300</name>
</gene>
<accession>A0A432WDX8</accession>
<dbReference type="Proteomes" id="UP000287823">
    <property type="component" value="Unassembled WGS sequence"/>
</dbReference>
<keyword evidence="2" id="KW-1185">Reference proteome</keyword>